<keyword evidence="6 8" id="KW-0472">Membrane</keyword>
<evidence type="ECO:0000259" key="9">
    <source>
        <dbReference type="PROSITE" id="PS50850"/>
    </source>
</evidence>
<dbReference type="RefSeq" id="WP_182848197.1">
    <property type="nucleotide sequence ID" value="NZ_BAAALP010000069.1"/>
</dbReference>
<dbReference type="AlphaFoldDB" id="A0A7W3LY02"/>
<feature type="region of interest" description="Disordered" evidence="7">
    <location>
        <begin position="467"/>
        <end position="486"/>
    </location>
</feature>
<feature type="transmembrane region" description="Helical" evidence="8">
    <location>
        <begin position="231"/>
        <end position="248"/>
    </location>
</feature>
<feature type="domain" description="Major facilitator superfamily (MFS) profile" evidence="9">
    <location>
        <begin position="11"/>
        <end position="466"/>
    </location>
</feature>
<evidence type="ECO:0000313" key="10">
    <source>
        <dbReference type="EMBL" id="MBA8956257.1"/>
    </source>
</evidence>
<feature type="transmembrane region" description="Helical" evidence="8">
    <location>
        <begin position="442"/>
        <end position="461"/>
    </location>
</feature>
<sequence length="486" mass="48196">MQSPSGRAGPRLALLAFTQLIVALDYNIVYVALPDLGSALGFSAQSVQWVVSAYAVGLGGLLLFGGRAVDRLGARRMFVLGLALYGVASLAGGLATSPGPLVAARAVQGVGGALLTPATLALIYRGFAEGPQRNRAMGAWGMAGSAGLAAGSLLGGVLTGYLGWQWVFFVNVPLALLAVLAAPRLLPADPTRPAGGASFDLPGALLATAGATLLVFGLVSGPEAGWGSARAAGALTAGALLLAALAVVETRTRDPLVPPRLLRDRGLVTTMVVIAVFMGTLGGGYYVLTNHLQPVLGYGALKAGLAFLPLTLVCMVAALWVAPAMVGRWGHRATLAAGMLGTAAGLAALTAGMSADGPFWALLPGSVVWGVSGGVAFVALFVAAGSGIAPAEQGVASGLATTAKEIGGALFLALFVAVANAGLAVDAGASRPVADVLDGLRAAGWAAAALTAAGALVALLLPRPGDPAPEPLPSTPSTSVPEEIAS</sequence>
<evidence type="ECO:0000256" key="5">
    <source>
        <dbReference type="ARBA" id="ARBA00022989"/>
    </source>
</evidence>
<keyword evidence="5 8" id="KW-1133">Transmembrane helix</keyword>
<dbReference type="GO" id="GO:0022857">
    <property type="term" value="F:transmembrane transporter activity"/>
    <property type="evidence" value="ECO:0007669"/>
    <property type="project" value="InterPro"/>
</dbReference>
<organism evidence="10 11">
    <name type="scientific">Actinomadura namibiensis</name>
    <dbReference type="NCBI Taxonomy" id="182080"/>
    <lineage>
        <taxon>Bacteria</taxon>
        <taxon>Bacillati</taxon>
        <taxon>Actinomycetota</taxon>
        <taxon>Actinomycetes</taxon>
        <taxon>Streptosporangiales</taxon>
        <taxon>Thermomonosporaceae</taxon>
        <taxon>Actinomadura</taxon>
    </lineage>
</organism>
<feature type="transmembrane region" description="Helical" evidence="8">
    <location>
        <begin position="136"/>
        <end position="158"/>
    </location>
</feature>
<feature type="transmembrane region" description="Helical" evidence="8">
    <location>
        <begin position="333"/>
        <end position="355"/>
    </location>
</feature>
<feature type="transmembrane region" description="Helical" evidence="8">
    <location>
        <begin position="45"/>
        <end position="65"/>
    </location>
</feature>
<dbReference type="InterPro" id="IPR011701">
    <property type="entry name" value="MFS"/>
</dbReference>
<feature type="transmembrane region" description="Helical" evidence="8">
    <location>
        <begin position="367"/>
        <end position="389"/>
    </location>
</feature>
<feature type="transmembrane region" description="Helical" evidence="8">
    <location>
        <begin position="164"/>
        <end position="186"/>
    </location>
</feature>
<feature type="transmembrane region" description="Helical" evidence="8">
    <location>
        <begin position="409"/>
        <end position="430"/>
    </location>
</feature>
<feature type="transmembrane region" description="Helical" evidence="8">
    <location>
        <begin position="268"/>
        <end position="288"/>
    </location>
</feature>
<feature type="transmembrane region" description="Helical" evidence="8">
    <location>
        <begin position="198"/>
        <end position="219"/>
    </location>
</feature>
<dbReference type="GO" id="GO:0005886">
    <property type="term" value="C:plasma membrane"/>
    <property type="evidence" value="ECO:0007669"/>
    <property type="project" value="UniProtKB-SubCell"/>
</dbReference>
<comment type="caution">
    <text evidence="10">The sequence shown here is derived from an EMBL/GenBank/DDBJ whole genome shotgun (WGS) entry which is preliminary data.</text>
</comment>
<comment type="subcellular location">
    <subcellularLocation>
        <location evidence="1">Cell membrane</location>
        <topology evidence="1">Multi-pass membrane protein</topology>
    </subcellularLocation>
</comment>
<dbReference type="PANTHER" id="PTHR42718:SF46">
    <property type="entry name" value="BLR6921 PROTEIN"/>
    <property type="match status" value="1"/>
</dbReference>
<dbReference type="PROSITE" id="PS50850">
    <property type="entry name" value="MFS"/>
    <property type="match status" value="1"/>
</dbReference>
<dbReference type="Gene3D" id="1.20.1250.20">
    <property type="entry name" value="MFS general substrate transporter like domains"/>
    <property type="match status" value="1"/>
</dbReference>
<keyword evidence="2" id="KW-0813">Transport</keyword>
<protein>
    <submittedName>
        <fullName evidence="10">EmrB/QacA subfamily drug resistance transporter</fullName>
    </submittedName>
</protein>
<dbReference type="PANTHER" id="PTHR42718">
    <property type="entry name" value="MAJOR FACILITATOR SUPERFAMILY MULTIDRUG TRANSPORTER MFSC"/>
    <property type="match status" value="1"/>
</dbReference>
<evidence type="ECO:0000256" key="8">
    <source>
        <dbReference type="SAM" id="Phobius"/>
    </source>
</evidence>
<evidence type="ECO:0000256" key="4">
    <source>
        <dbReference type="ARBA" id="ARBA00022692"/>
    </source>
</evidence>
<dbReference type="InterPro" id="IPR020846">
    <property type="entry name" value="MFS_dom"/>
</dbReference>
<evidence type="ECO:0000313" key="11">
    <source>
        <dbReference type="Proteomes" id="UP000572680"/>
    </source>
</evidence>
<dbReference type="Gene3D" id="1.20.1720.10">
    <property type="entry name" value="Multidrug resistance protein D"/>
    <property type="match status" value="1"/>
</dbReference>
<evidence type="ECO:0000256" key="7">
    <source>
        <dbReference type="SAM" id="MobiDB-lite"/>
    </source>
</evidence>
<feature type="transmembrane region" description="Helical" evidence="8">
    <location>
        <begin position="12"/>
        <end position="33"/>
    </location>
</feature>
<evidence type="ECO:0000256" key="3">
    <source>
        <dbReference type="ARBA" id="ARBA00022475"/>
    </source>
</evidence>
<evidence type="ECO:0000256" key="2">
    <source>
        <dbReference type="ARBA" id="ARBA00022448"/>
    </source>
</evidence>
<feature type="transmembrane region" description="Helical" evidence="8">
    <location>
        <begin position="102"/>
        <end position="124"/>
    </location>
</feature>
<reference evidence="10 11" key="1">
    <citation type="submission" date="2020-08" db="EMBL/GenBank/DDBJ databases">
        <title>Genomic Encyclopedia of Type Strains, Phase IV (KMG-IV): sequencing the most valuable type-strain genomes for metagenomic binning, comparative biology and taxonomic classification.</title>
        <authorList>
            <person name="Goeker M."/>
        </authorList>
    </citation>
    <scope>NUCLEOTIDE SEQUENCE [LARGE SCALE GENOMIC DNA]</scope>
    <source>
        <strain evidence="10 11">DSM 44197</strain>
    </source>
</reference>
<keyword evidence="4 8" id="KW-0812">Transmembrane</keyword>
<proteinExistence type="predicted"/>
<dbReference type="SUPFAM" id="SSF103473">
    <property type="entry name" value="MFS general substrate transporter"/>
    <property type="match status" value="1"/>
</dbReference>
<dbReference type="EMBL" id="JACJIA010000015">
    <property type="protein sequence ID" value="MBA8956257.1"/>
    <property type="molecule type" value="Genomic_DNA"/>
</dbReference>
<evidence type="ECO:0000256" key="1">
    <source>
        <dbReference type="ARBA" id="ARBA00004651"/>
    </source>
</evidence>
<gene>
    <name evidence="10" type="ORF">HNR61_007939</name>
</gene>
<dbReference type="InterPro" id="IPR036259">
    <property type="entry name" value="MFS_trans_sf"/>
</dbReference>
<dbReference type="Proteomes" id="UP000572680">
    <property type="component" value="Unassembled WGS sequence"/>
</dbReference>
<evidence type="ECO:0000256" key="6">
    <source>
        <dbReference type="ARBA" id="ARBA00023136"/>
    </source>
</evidence>
<name>A0A7W3LY02_ACTNM</name>
<accession>A0A7W3LY02</accession>
<keyword evidence="3" id="KW-1003">Cell membrane</keyword>
<keyword evidence="11" id="KW-1185">Reference proteome</keyword>
<dbReference type="Pfam" id="PF07690">
    <property type="entry name" value="MFS_1"/>
    <property type="match status" value="1"/>
</dbReference>
<feature type="transmembrane region" description="Helical" evidence="8">
    <location>
        <begin position="77"/>
        <end position="96"/>
    </location>
</feature>
<dbReference type="CDD" id="cd17321">
    <property type="entry name" value="MFS_MMR_MDR_like"/>
    <property type="match status" value="1"/>
</dbReference>
<feature type="transmembrane region" description="Helical" evidence="8">
    <location>
        <begin position="300"/>
        <end position="321"/>
    </location>
</feature>